<sequence length="126" mass="13953">MLREWLYALSEPVIAAIDLMALLLIAGATVYTFIAVVGMVLSREKDGHRRRALWLNYARWLVAGLTFQLAADIIESSIAPSWEAIGQLGAIAAIRTFLNYFLERDVAEIRERDAGSSHPATQAHKG</sequence>
<evidence type="ECO:0000313" key="2">
    <source>
        <dbReference type="EMBL" id="AKC86681.1"/>
    </source>
</evidence>
<keyword evidence="1" id="KW-0472">Membrane</keyword>
<dbReference type="PANTHER" id="PTHR38468:SF1">
    <property type="entry name" value="SLL0939 PROTEIN"/>
    <property type="match status" value="1"/>
</dbReference>
<keyword evidence="1" id="KW-0812">Transmembrane</keyword>
<dbReference type="EMBL" id="CP011144">
    <property type="protein sequence ID" value="AKC86681.1"/>
    <property type="molecule type" value="Genomic_DNA"/>
</dbReference>
<evidence type="ECO:0000313" key="3">
    <source>
        <dbReference type="Proteomes" id="UP000033067"/>
    </source>
</evidence>
<name>A0A0E3UMX3_9GAMM</name>
<reference evidence="2 3" key="1">
    <citation type="journal article" date="2015" name="Genome Announc.">
        <title>Complete Genome Sequence of Pseudoxanthomonas suwonensis Strain J1, a Cellulose-Degrading Bacterium Isolated from Leaf- and Wood-Enriched Soil.</title>
        <authorList>
            <person name="Hou L."/>
            <person name="Jiang J."/>
            <person name="Xu Z."/>
            <person name="Zhou Y."/>
            <person name="Leung F.C."/>
        </authorList>
    </citation>
    <scope>NUCLEOTIDE SEQUENCE [LARGE SCALE GENOMIC DNA]</scope>
    <source>
        <strain evidence="2 3">J1</strain>
    </source>
</reference>
<organism evidence="2 3">
    <name type="scientific">Pseudoxanthomonas suwonensis</name>
    <dbReference type="NCBI Taxonomy" id="314722"/>
    <lineage>
        <taxon>Bacteria</taxon>
        <taxon>Pseudomonadati</taxon>
        <taxon>Pseudomonadota</taxon>
        <taxon>Gammaproteobacteria</taxon>
        <taxon>Lysobacterales</taxon>
        <taxon>Lysobacteraceae</taxon>
        <taxon>Pseudoxanthomonas</taxon>
    </lineage>
</organism>
<dbReference type="PANTHER" id="PTHR38468">
    <property type="entry name" value="SLL0939 PROTEIN"/>
    <property type="match status" value="1"/>
</dbReference>
<dbReference type="AlphaFoldDB" id="A0A0E3UMX3"/>
<protein>
    <submittedName>
        <fullName evidence="2">Membrane protein</fullName>
    </submittedName>
</protein>
<evidence type="ECO:0000256" key="1">
    <source>
        <dbReference type="SAM" id="Phobius"/>
    </source>
</evidence>
<dbReference type="KEGG" id="psuw:WQ53_07840"/>
<dbReference type="Pfam" id="PF07784">
    <property type="entry name" value="DUF1622"/>
    <property type="match status" value="1"/>
</dbReference>
<dbReference type="Proteomes" id="UP000033067">
    <property type="component" value="Chromosome"/>
</dbReference>
<dbReference type="PATRIC" id="fig|314722.6.peg.1681"/>
<dbReference type="RefSeq" id="WP_052631626.1">
    <property type="nucleotide sequence ID" value="NZ_CP011144.1"/>
</dbReference>
<keyword evidence="1" id="KW-1133">Transmembrane helix</keyword>
<accession>A0A0E3UMX3</accession>
<feature type="transmembrane region" description="Helical" evidence="1">
    <location>
        <begin position="20"/>
        <end position="41"/>
    </location>
</feature>
<proteinExistence type="predicted"/>
<dbReference type="InterPro" id="IPR012427">
    <property type="entry name" value="DUF1622"/>
</dbReference>
<gene>
    <name evidence="2" type="ORF">WQ53_07840</name>
</gene>
<dbReference type="OrthoDB" id="9812897at2"/>
<keyword evidence="3" id="KW-1185">Reference proteome</keyword>